<evidence type="ECO:0000313" key="3">
    <source>
        <dbReference type="EMBL" id="TFD01339.1"/>
    </source>
</evidence>
<dbReference type="Pfam" id="PF13347">
    <property type="entry name" value="MFS_2"/>
    <property type="match status" value="1"/>
</dbReference>
<feature type="transmembrane region" description="Helical" evidence="2">
    <location>
        <begin position="340"/>
        <end position="362"/>
    </location>
</feature>
<dbReference type="Proteomes" id="UP000298355">
    <property type="component" value="Unassembled WGS sequence"/>
</dbReference>
<feature type="transmembrane region" description="Helical" evidence="2">
    <location>
        <begin position="282"/>
        <end position="303"/>
    </location>
</feature>
<keyword evidence="2" id="KW-1133">Transmembrane helix</keyword>
<dbReference type="PANTHER" id="PTHR11328">
    <property type="entry name" value="MAJOR FACILITATOR SUPERFAMILY DOMAIN-CONTAINING PROTEIN"/>
    <property type="match status" value="1"/>
</dbReference>
<organism evidence="3 4">
    <name type="scientific">Cryobacterium breve</name>
    <dbReference type="NCBI Taxonomy" id="1259258"/>
    <lineage>
        <taxon>Bacteria</taxon>
        <taxon>Bacillati</taxon>
        <taxon>Actinomycetota</taxon>
        <taxon>Actinomycetes</taxon>
        <taxon>Micrococcales</taxon>
        <taxon>Microbacteriaceae</taxon>
        <taxon>Cryobacterium</taxon>
    </lineage>
</organism>
<dbReference type="InterPro" id="IPR001927">
    <property type="entry name" value="Na/Gal_symport"/>
</dbReference>
<feature type="transmembrane region" description="Helical" evidence="2">
    <location>
        <begin position="194"/>
        <end position="214"/>
    </location>
</feature>
<proteinExistence type="predicted"/>
<comment type="caution">
    <text evidence="3">The sequence shown here is derived from an EMBL/GenBank/DDBJ whole genome shotgun (WGS) entry which is preliminary data.</text>
</comment>
<feature type="compositionally biased region" description="Polar residues" evidence="1">
    <location>
        <begin position="477"/>
        <end position="487"/>
    </location>
</feature>
<gene>
    <name evidence="3" type="ORF">E3O65_01425</name>
</gene>
<evidence type="ECO:0000313" key="4">
    <source>
        <dbReference type="Proteomes" id="UP000298355"/>
    </source>
</evidence>
<dbReference type="NCBIfam" id="TIGR00792">
    <property type="entry name" value="gph"/>
    <property type="match status" value="1"/>
</dbReference>
<reference evidence="3 4" key="1">
    <citation type="submission" date="2019-03" db="EMBL/GenBank/DDBJ databases">
        <title>Genomics of glacier-inhabiting Cryobacterium strains.</title>
        <authorList>
            <person name="Liu Q."/>
            <person name="Xin Y.-H."/>
        </authorList>
    </citation>
    <scope>NUCLEOTIDE SEQUENCE [LARGE SCALE GENOMIC DNA]</scope>
    <source>
        <strain evidence="3 4">TMT4-23</strain>
    </source>
</reference>
<dbReference type="EMBL" id="SOGJ01000006">
    <property type="protein sequence ID" value="TFD01339.1"/>
    <property type="molecule type" value="Genomic_DNA"/>
</dbReference>
<accession>A0ABY2JCL0</accession>
<feature type="transmembrane region" description="Helical" evidence="2">
    <location>
        <begin position="315"/>
        <end position="334"/>
    </location>
</feature>
<protein>
    <submittedName>
        <fullName evidence="3">MFS transporter</fullName>
    </submittedName>
</protein>
<feature type="region of interest" description="Disordered" evidence="1">
    <location>
        <begin position="466"/>
        <end position="487"/>
    </location>
</feature>
<feature type="transmembrane region" description="Helical" evidence="2">
    <location>
        <begin position="128"/>
        <end position="148"/>
    </location>
</feature>
<dbReference type="CDD" id="cd17332">
    <property type="entry name" value="MFS_MelB_like"/>
    <property type="match status" value="1"/>
</dbReference>
<feature type="transmembrane region" description="Helical" evidence="2">
    <location>
        <begin position="422"/>
        <end position="447"/>
    </location>
</feature>
<name>A0ABY2JCL0_9MICO</name>
<dbReference type="SUPFAM" id="SSF103473">
    <property type="entry name" value="MFS general substrate transporter"/>
    <property type="match status" value="1"/>
</dbReference>
<feature type="transmembrane region" description="Helical" evidence="2">
    <location>
        <begin position="169"/>
        <end position="188"/>
    </location>
</feature>
<sequence>MGVSTQTGQVASAGLRPVLTLREKLGYGSGDLGFNFLFDMGQLYLLKFFTDALGINPAIAGTIFLVAKIWDAFADVAVGTWVDNRTKLGKRGKYRSFIFYATIPLALLLIASFQVPDFSLTGRTVWAFLIYILFGTVYSIANIPYGALVPAMTRNLQERSVLSSLRQGGGTLGLLISTVVFWPIVNAFDDQAQGYTVAVTVFAIAGTVMIYVMYHNVQERFISSPHGVQNTAPRVPLSKQYRMLFANRPLMGLCLANLAIFSAFNVRIAVQVYFTEYNLGNTWALSFIGLFAIAWVFPGVAVTPWLTRRIGKRQTYILGCAIWFVADFLAFFVVHDTLSLVILSSFTFFGSALPNSLNWAMVSDTVEYGELKSGIRSEALTYSAFTWFRKLSQAIAGFVPGVVLALVAYAPNVAQQSEQALFGIRALMFLYPMVMAVFAIVAIWFVYKLSDERCVEIQQELHVRHTQQEAGDDTGSADLTGTLVTEK</sequence>
<evidence type="ECO:0000256" key="2">
    <source>
        <dbReference type="SAM" id="Phobius"/>
    </source>
</evidence>
<dbReference type="InterPro" id="IPR036259">
    <property type="entry name" value="MFS_trans_sf"/>
</dbReference>
<keyword evidence="4" id="KW-1185">Reference proteome</keyword>
<feature type="transmembrane region" description="Helical" evidence="2">
    <location>
        <begin position="250"/>
        <end position="270"/>
    </location>
</feature>
<dbReference type="Gene3D" id="1.20.1250.20">
    <property type="entry name" value="MFS general substrate transporter like domains"/>
    <property type="match status" value="2"/>
</dbReference>
<feature type="transmembrane region" description="Helical" evidence="2">
    <location>
        <begin position="391"/>
        <end position="410"/>
    </location>
</feature>
<dbReference type="PANTHER" id="PTHR11328:SF39">
    <property type="entry name" value="2,3-DIHYDROXYPROPANE-1-SULFONATE EXPORTER-RELATED"/>
    <property type="match status" value="1"/>
</dbReference>
<keyword evidence="2" id="KW-0472">Membrane</keyword>
<dbReference type="InterPro" id="IPR039672">
    <property type="entry name" value="MFS_2"/>
</dbReference>
<dbReference type="RefSeq" id="WP_134361982.1">
    <property type="nucleotide sequence ID" value="NZ_SOGJ01000006.1"/>
</dbReference>
<evidence type="ECO:0000256" key="1">
    <source>
        <dbReference type="SAM" id="MobiDB-lite"/>
    </source>
</evidence>
<keyword evidence="2" id="KW-0812">Transmembrane</keyword>
<feature type="transmembrane region" description="Helical" evidence="2">
    <location>
        <begin position="97"/>
        <end position="116"/>
    </location>
</feature>